<comment type="similarity">
    <text evidence="2">Belongs to the bacterial solute-binding protein SsuA/TauA family.</text>
</comment>
<proteinExistence type="inferred from homology"/>
<sequence>MTKTKVGSGLLRAVSALAAGAVLLAAPTFCLAQQKFTAWGWPQPYDKVSDKSIKWLKDKGWWPMQVAFQAPWSGQNTINIVMDKEGLLAKRGIEAKFQAFPSGPAINEVMITGRFQVGNGGNFPFTSLIDKRIPVKAIAVINANLLHALVVPNNSPLKTIDDLKGSNPPATIGIVTGSSAEFYFQMAAATHGLIMGKDIILKNMTPGDQMALPKGLAGVVPWDPTPSIMTEERKNGRILDTIFPYNVYEGNFYVRQELIDHVPDVVQAFSDAAVEATLWIRLHPNQAVKAMQEDPNLKNYSAAILLQQIKAYNNLTKPTYMYPLADFWGKANEPIFNWLYQQKRIERPLKAQDFANAVDARFMDHTFAKLGWAIPKLPPFIPANWSGRLDKIPYPEYSTPLNTKVPQAFPEKGDLTKTWSFAGKTYTP</sequence>
<dbReference type="AlphaFoldDB" id="A0A1J5R5N4"/>
<dbReference type="GO" id="GO:0042597">
    <property type="term" value="C:periplasmic space"/>
    <property type="evidence" value="ECO:0007669"/>
    <property type="project" value="UniProtKB-SubCell"/>
</dbReference>
<evidence type="ECO:0000256" key="3">
    <source>
        <dbReference type="ARBA" id="ARBA00022729"/>
    </source>
</evidence>
<accession>A0A1J5R5N4</accession>
<evidence type="ECO:0000259" key="4">
    <source>
        <dbReference type="Pfam" id="PF09084"/>
    </source>
</evidence>
<feature type="domain" description="SsuA/THI5-like" evidence="4">
    <location>
        <begin position="81"/>
        <end position="287"/>
    </location>
</feature>
<comment type="caution">
    <text evidence="5">The sequence shown here is derived from an EMBL/GenBank/DDBJ whole genome shotgun (WGS) entry which is preliminary data.</text>
</comment>
<organism evidence="5">
    <name type="scientific">mine drainage metagenome</name>
    <dbReference type="NCBI Taxonomy" id="410659"/>
    <lineage>
        <taxon>unclassified sequences</taxon>
        <taxon>metagenomes</taxon>
        <taxon>ecological metagenomes</taxon>
    </lineage>
</organism>
<dbReference type="InterPro" id="IPR015168">
    <property type="entry name" value="SsuA/THI5"/>
</dbReference>
<dbReference type="GO" id="GO:0042918">
    <property type="term" value="P:alkanesulfonate transmembrane transport"/>
    <property type="evidence" value="ECO:0007669"/>
    <property type="project" value="TreeGrafter"/>
</dbReference>
<comment type="subcellular location">
    <subcellularLocation>
        <location evidence="1">Periplasm</location>
    </subcellularLocation>
</comment>
<evidence type="ECO:0000256" key="1">
    <source>
        <dbReference type="ARBA" id="ARBA00004418"/>
    </source>
</evidence>
<reference evidence="5" key="1">
    <citation type="submission" date="2016-10" db="EMBL/GenBank/DDBJ databases">
        <title>Sequence of Gallionella enrichment culture.</title>
        <authorList>
            <person name="Poehlein A."/>
            <person name="Muehling M."/>
            <person name="Daniel R."/>
        </authorList>
    </citation>
    <scope>NUCLEOTIDE SEQUENCE</scope>
</reference>
<dbReference type="SUPFAM" id="SSF53850">
    <property type="entry name" value="Periplasmic binding protein-like II"/>
    <property type="match status" value="1"/>
</dbReference>
<name>A0A1J5R5N4_9ZZZZ</name>
<dbReference type="Gene3D" id="3.40.190.10">
    <property type="entry name" value="Periplasmic binding protein-like II"/>
    <property type="match status" value="2"/>
</dbReference>
<dbReference type="PANTHER" id="PTHR30024:SF47">
    <property type="entry name" value="TAURINE-BINDING PERIPLASMIC PROTEIN"/>
    <property type="match status" value="1"/>
</dbReference>
<keyword evidence="3" id="KW-0732">Signal</keyword>
<dbReference type="EMBL" id="MLJW01000426">
    <property type="protein sequence ID" value="OIQ87359.1"/>
    <property type="molecule type" value="Genomic_DNA"/>
</dbReference>
<protein>
    <submittedName>
        <fullName evidence="5">Taurine transporter substrate binding subunit</fullName>
    </submittedName>
</protein>
<gene>
    <name evidence="5" type="ORF">GALL_307780</name>
</gene>
<evidence type="ECO:0000256" key="2">
    <source>
        <dbReference type="ARBA" id="ARBA00010742"/>
    </source>
</evidence>
<dbReference type="PANTHER" id="PTHR30024">
    <property type="entry name" value="ALIPHATIC SULFONATES-BINDING PROTEIN-RELATED"/>
    <property type="match status" value="1"/>
</dbReference>
<evidence type="ECO:0000313" key="5">
    <source>
        <dbReference type="EMBL" id="OIQ87359.1"/>
    </source>
</evidence>
<dbReference type="Pfam" id="PF09084">
    <property type="entry name" value="NMT1"/>
    <property type="match status" value="1"/>
</dbReference>